<comment type="caution">
    <text evidence="3">The sequence shown here is derived from an EMBL/GenBank/DDBJ whole genome shotgun (WGS) entry which is preliminary data.</text>
</comment>
<keyword evidence="1 2" id="KW-0378">Hydrolase</keyword>
<comment type="function">
    <text evidence="2">Hydrolyzes RNA 2',3'-cyclic phosphodiester to an RNA 2'-phosphomonoester.</text>
</comment>
<keyword evidence="4" id="KW-1185">Reference proteome</keyword>
<protein>
    <recommendedName>
        <fullName evidence="2">RNA 2',3'-cyclic phosphodiesterase</fullName>
        <shortName evidence="2">RNA 2',3'-CPDase</shortName>
        <ecNumber evidence="2">3.1.4.58</ecNumber>
    </recommendedName>
</protein>
<evidence type="ECO:0000313" key="4">
    <source>
        <dbReference type="Proteomes" id="UP001596337"/>
    </source>
</evidence>
<feature type="short sequence motif" description="HXTX 1" evidence="2">
    <location>
        <begin position="42"/>
        <end position="45"/>
    </location>
</feature>
<organism evidence="3 4">
    <name type="scientific">Haloechinothrix salitolerans</name>
    <dbReference type="NCBI Taxonomy" id="926830"/>
    <lineage>
        <taxon>Bacteria</taxon>
        <taxon>Bacillati</taxon>
        <taxon>Actinomycetota</taxon>
        <taxon>Actinomycetes</taxon>
        <taxon>Pseudonocardiales</taxon>
        <taxon>Pseudonocardiaceae</taxon>
        <taxon>Haloechinothrix</taxon>
    </lineage>
</organism>
<dbReference type="PANTHER" id="PTHR35561:SF1">
    <property type="entry name" value="RNA 2',3'-CYCLIC PHOSPHODIESTERASE"/>
    <property type="match status" value="1"/>
</dbReference>
<dbReference type="HAMAP" id="MF_01940">
    <property type="entry name" value="RNA_CPDase"/>
    <property type="match status" value="1"/>
</dbReference>
<sequence>MRLFAAIVPPPEVLDALDAELTRLDVRSPDSPLRWSGRPLWHLTLAFYGEADLGERTRFVAEQVRGHGPLGLGLAGAGTFTGVLWAGVQGDVEALGALAVALRGPGGDAKPFHPHLTLARWKRRSAQRPARRIAAALADYRGPRWQADEVVLMSSVRDHHGPTYAVQHRAPLAG</sequence>
<comment type="similarity">
    <text evidence="2">Belongs to the 2H phosphoesterase superfamily. ThpR family.</text>
</comment>
<evidence type="ECO:0000256" key="1">
    <source>
        <dbReference type="ARBA" id="ARBA00022801"/>
    </source>
</evidence>
<dbReference type="InterPro" id="IPR004175">
    <property type="entry name" value="RNA_CPDase"/>
</dbReference>
<evidence type="ECO:0000313" key="3">
    <source>
        <dbReference type="EMBL" id="MFC6868258.1"/>
    </source>
</evidence>
<dbReference type="SUPFAM" id="SSF55144">
    <property type="entry name" value="LigT-like"/>
    <property type="match status" value="1"/>
</dbReference>
<feature type="active site" description="Proton acceptor" evidence="2">
    <location>
        <position position="115"/>
    </location>
</feature>
<feature type="active site" description="Proton donor" evidence="2">
    <location>
        <position position="42"/>
    </location>
</feature>
<name>A0ABW2BZF0_9PSEU</name>
<dbReference type="NCBIfam" id="TIGR02258">
    <property type="entry name" value="2_5_ligase"/>
    <property type="match status" value="1"/>
</dbReference>
<evidence type="ECO:0000256" key="2">
    <source>
        <dbReference type="HAMAP-Rule" id="MF_01940"/>
    </source>
</evidence>
<feature type="short sequence motif" description="HXTX 2" evidence="2">
    <location>
        <begin position="115"/>
        <end position="118"/>
    </location>
</feature>
<proteinExistence type="inferred from homology"/>
<dbReference type="EC" id="3.1.4.58" evidence="2"/>
<comment type="catalytic activity">
    <reaction evidence="2">
        <text>a 3'-end 2',3'-cyclophospho-ribonucleotide-RNA + H2O = a 3'-end 2'-phospho-ribonucleotide-RNA + H(+)</text>
        <dbReference type="Rhea" id="RHEA:11828"/>
        <dbReference type="Rhea" id="RHEA-COMP:10464"/>
        <dbReference type="Rhea" id="RHEA-COMP:17353"/>
        <dbReference type="ChEBI" id="CHEBI:15377"/>
        <dbReference type="ChEBI" id="CHEBI:15378"/>
        <dbReference type="ChEBI" id="CHEBI:83064"/>
        <dbReference type="ChEBI" id="CHEBI:173113"/>
        <dbReference type="EC" id="3.1.4.58"/>
    </reaction>
</comment>
<dbReference type="PANTHER" id="PTHR35561">
    <property type="entry name" value="RNA 2',3'-CYCLIC PHOSPHODIESTERASE"/>
    <property type="match status" value="1"/>
</dbReference>
<dbReference type="InterPro" id="IPR009097">
    <property type="entry name" value="Cyclic_Pdiesterase"/>
</dbReference>
<dbReference type="RefSeq" id="WP_345398183.1">
    <property type="nucleotide sequence ID" value="NZ_BAABLA010000028.1"/>
</dbReference>
<dbReference type="Pfam" id="PF13563">
    <property type="entry name" value="2_5_RNA_ligase2"/>
    <property type="match status" value="1"/>
</dbReference>
<accession>A0ABW2BZF0</accession>
<dbReference type="Proteomes" id="UP001596337">
    <property type="component" value="Unassembled WGS sequence"/>
</dbReference>
<dbReference type="Gene3D" id="3.90.1140.10">
    <property type="entry name" value="Cyclic phosphodiesterase"/>
    <property type="match status" value="1"/>
</dbReference>
<gene>
    <name evidence="3" type="primary">thpR</name>
    <name evidence="3" type="ORF">ACFQGD_14025</name>
</gene>
<dbReference type="EMBL" id="JBHSXX010000001">
    <property type="protein sequence ID" value="MFC6868258.1"/>
    <property type="molecule type" value="Genomic_DNA"/>
</dbReference>
<reference evidence="4" key="1">
    <citation type="journal article" date="2019" name="Int. J. Syst. Evol. Microbiol.">
        <title>The Global Catalogue of Microorganisms (GCM) 10K type strain sequencing project: providing services to taxonomists for standard genome sequencing and annotation.</title>
        <authorList>
            <consortium name="The Broad Institute Genomics Platform"/>
            <consortium name="The Broad Institute Genome Sequencing Center for Infectious Disease"/>
            <person name="Wu L."/>
            <person name="Ma J."/>
        </authorList>
    </citation>
    <scope>NUCLEOTIDE SEQUENCE [LARGE SCALE GENOMIC DNA]</scope>
    <source>
        <strain evidence="4">KCTC 32255</strain>
    </source>
</reference>